<dbReference type="InterPro" id="IPR010976">
    <property type="entry name" value="B-phosphoglucomutase_hydrolase"/>
</dbReference>
<feature type="binding site" evidence="13">
    <location>
        <position position="25"/>
    </location>
    <ligand>
        <name>substrate</name>
    </ligand>
</feature>
<evidence type="ECO:0000256" key="13">
    <source>
        <dbReference type="PIRSR" id="PIRSR610972-2"/>
    </source>
</evidence>
<evidence type="ECO:0000256" key="3">
    <source>
        <dbReference type="ARBA" id="ARBA00022490"/>
    </source>
</evidence>
<evidence type="ECO:0000256" key="12">
    <source>
        <dbReference type="PIRSR" id="PIRSR610972-1"/>
    </source>
</evidence>
<dbReference type="InterPro" id="IPR010972">
    <property type="entry name" value="Beta-PGM"/>
</dbReference>
<dbReference type="GO" id="GO:0005975">
    <property type="term" value="P:carbohydrate metabolic process"/>
    <property type="evidence" value="ECO:0007669"/>
    <property type="project" value="InterPro"/>
</dbReference>
<feature type="binding site" evidence="13">
    <location>
        <begin position="116"/>
        <end position="120"/>
    </location>
    <ligand>
        <name>substrate</name>
    </ligand>
</feature>
<dbReference type="InterPro" id="IPR006439">
    <property type="entry name" value="HAD-SF_hydro_IA"/>
</dbReference>
<dbReference type="OrthoDB" id="9797743at2"/>
<keyword evidence="17" id="KW-1185">Reference proteome</keyword>
<keyword evidence="6 14" id="KW-0460">Magnesium</keyword>
<feature type="binding site" evidence="13">
    <location>
        <position position="146"/>
    </location>
    <ligand>
        <name>substrate</name>
    </ligand>
</feature>
<feature type="site" description="Important for catalytic activity and assists the phosphoryl transfer reaction to Asp8 by balancing charge and orienting the reacting groups" evidence="15">
    <location>
        <position position="116"/>
    </location>
</feature>
<organism evidence="16 17">
    <name type="scientific">Paenibacillus lutimineralis</name>
    <dbReference type="NCBI Taxonomy" id="2707005"/>
    <lineage>
        <taxon>Bacteria</taxon>
        <taxon>Bacillati</taxon>
        <taxon>Bacillota</taxon>
        <taxon>Bacilli</taxon>
        <taxon>Bacillales</taxon>
        <taxon>Paenibacillaceae</taxon>
        <taxon>Paenibacillus</taxon>
    </lineage>
</organism>
<evidence type="ECO:0000256" key="4">
    <source>
        <dbReference type="ARBA" id="ARBA00022553"/>
    </source>
</evidence>
<dbReference type="AlphaFoldDB" id="A0A3Q9I7Q4"/>
<dbReference type="SFLD" id="SFLDS00003">
    <property type="entry name" value="Haloacid_Dehalogenase"/>
    <property type="match status" value="1"/>
</dbReference>
<dbReference type="PANTHER" id="PTHR46193">
    <property type="entry name" value="6-PHOSPHOGLUCONATE PHOSPHATASE"/>
    <property type="match status" value="1"/>
</dbReference>
<dbReference type="GO" id="GO:0008801">
    <property type="term" value="F:beta-phosphoglucomutase activity"/>
    <property type="evidence" value="ECO:0007669"/>
    <property type="project" value="UniProtKB-EC"/>
</dbReference>
<evidence type="ECO:0000313" key="16">
    <source>
        <dbReference type="EMBL" id="AZS14399.1"/>
    </source>
</evidence>
<evidence type="ECO:0000313" key="17">
    <source>
        <dbReference type="Proteomes" id="UP000270678"/>
    </source>
</evidence>
<evidence type="ECO:0000256" key="1">
    <source>
        <dbReference type="ARBA" id="ARBA00004496"/>
    </source>
</evidence>
<dbReference type="SUPFAM" id="SSF56784">
    <property type="entry name" value="HAD-like"/>
    <property type="match status" value="1"/>
</dbReference>
<evidence type="ECO:0000256" key="14">
    <source>
        <dbReference type="PIRSR" id="PIRSR610972-3"/>
    </source>
</evidence>
<feature type="binding site" evidence="13">
    <location>
        <begin position="9"/>
        <end position="11"/>
    </location>
    <ligand>
        <name>substrate</name>
    </ligand>
</feature>
<comment type="similarity">
    <text evidence="2">Belongs to the HAD-like hydrolase superfamily. CbbY/CbbZ/Gph/YieH family.</text>
</comment>
<keyword evidence="4" id="KW-0597">Phosphoprotein</keyword>
<evidence type="ECO:0000256" key="2">
    <source>
        <dbReference type="ARBA" id="ARBA00006171"/>
    </source>
</evidence>
<dbReference type="SFLD" id="SFLDG01129">
    <property type="entry name" value="C1.5:_HAD__Beta-PGM__Phosphata"/>
    <property type="match status" value="1"/>
</dbReference>
<feature type="active site" description="Nucleophile" evidence="12">
    <location>
        <position position="9"/>
    </location>
</feature>
<keyword evidence="8" id="KW-0119">Carbohydrate metabolism</keyword>
<comment type="subcellular location">
    <subcellularLocation>
        <location evidence="1">Cytoplasm</location>
    </subcellularLocation>
</comment>
<evidence type="ECO:0000256" key="9">
    <source>
        <dbReference type="ARBA" id="ARBA00044926"/>
    </source>
</evidence>
<feature type="binding site" evidence="13">
    <location>
        <position position="78"/>
    </location>
    <ligand>
        <name>substrate</name>
    </ligand>
</feature>
<dbReference type="GO" id="GO:0000287">
    <property type="term" value="F:magnesium ion binding"/>
    <property type="evidence" value="ECO:0007669"/>
    <property type="project" value="InterPro"/>
</dbReference>
<evidence type="ECO:0000256" key="7">
    <source>
        <dbReference type="ARBA" id="ARBA00023235"/>
    </source>
</evidence>
<dbReference type="NCBIfam" id="TIGR01509">
    <property type="entry name" value="HAD-SF-IA-v3"/>
    <property type="match status" value="1"/>
</dbReference>
<dbReference type="RefSeq" id="WP_126997034.1">
    <property type="nucleotide sequence ID" value="NZ_CP034346.1"/>
</dbReference>
<dbReference type="KEGG" id="plut:EI981_07985"/>
<comment type="catalytic activity">
    <reaction evidence="9">
        <text>beta-D-glucose 1-phosphate = beta-D-glucose 6-phosphate</text>
        <dbReference type="Rhea" id="RHEA:20113"/>
        <dbReference type="ChEBI" id="CHEBI:57684"/>
        <dbReference type="ChEBI" id="CHEBI:58247"/>
        <dbReference type="EC" id="5.4.2.6"/>
    </reaction>
</comment>
<dbReference type="InterPro" id="IPR036412">
    <property type="entry name" value="HAD-like_sf"/>
</dbReference>
<dbReference type="Gene3D" id="3.40.50.1000">
    <property type="entry name" value="HAD superfamily/HAD-like"/>
    <property type="match status" value="1"/>
</dbReference>
<feature type="binding site" evidence="14">
    <location>
        <position position="170"/>
    </location>
    <ligand>
        <name>Mg(2+)</name>
        <dbReference type="ChEBI" id="CHEBI:18420"/>
    </ligand>
</feature>
<dbReference type="NCBIfam" id="TIGR01990">
    <property type="entry name" value="bPGM"/>
    <property type="match status" value="1"/>
</dbReference>
<feature type="site" description="Important for catalytic activity and assists the phosphoryl transfer reaction to Asp8 by balancing charge and orienting the reacting groups" evidence="15">
    <location>
        <position position="146"/>
    </location>
</feature>
<evidence type="ECO:0000256" key="11">
    <source>
        <dbReference type="ARBA" id="ARBA00044991"/>
    </source>
</evidence>
<sequence length="225" mass="24393">MKLQAVLFDLDGVITDTAEYHYLAWKQMAEQIGIEIDRAFNEQLKGISRMESLERILVHGRKDGQYSMEQRRQLAADKNKHYVSLLAGLAPEHVYPGIVELLGQLAEHHVPAVLTSASKNAPQILESLGLADRFYAIVDPDGIPGKPAPDIFLKGAELAGADPRYCIGIEDAQAGIEAIKAARMFAVGIGKPELLGASGADIVYDSTVKLSLTSLLQAVKQDSSL</sequence>
<accession>A0A3Q9I7Q4</accession>
<evidence type="ECO:0000256" key="5">
    <source>
        <dbReference type="ARBA" id="ARBA00022723"/>
    </source>
</evidence>
<gene>
    <name evidence="16" type="primary">pgmB</name>
    <name evidence="16" type="ORF">EI981_07985</name>
</gene>
<dbReference type="Pfam" id="PF00702">
    <property type="entry name" value="Hydrolase"/>
    <property type="match status" value="1"/>
</dbReference>
<feature type="binding site" evidence="13">
    <location>
        <begin position="44"/>
        <end position="49"/>
    </location>
    <ligand>
        <name>substrate</name>
    </ligand>
</feature>
<proteinExistence type="inferred from homology"/>
<dbReference type="GO" id="GO:0005737">
    <property type="term" value="C:cytoplasm"/>
    <property type="evidence" value="ECO:0007669"/>
    <property type="project" value="UniProtKB-SubCell"/>
</dbReference>
<evidence type="ECO:0000256" key="6">
    <source>
        <dbReference type="ARBA" id="ARBA00022842"/>
    </source>
</evidence>
<feature type="active site" description="Proton donor/acceptor" evidence="12">
    <location>
        <position position="11"/>
    </location>
</feature>
<keyword evidence="3" id="KW-0963">Cytoplasm</keyword>
<dbReference type="CDD" id="cd02598">
    <property type="entry name" value="HAD_BPGM"/>
    <property type="match status" value="1"/>
</dbReference>
<feature type="binding site" evidence="14">
    <location>
        <position position="9"/>
    </location>
    <ligand>
        <name>Mg(2+)</name>
        <dbReference type="ChEBI" id="CHEBI:18420"/>
    </ligand>
</feature>
<evidence type="ECO:0000256" key="8">
    <source>
        <dbReference type="ARBA" id="ARBA00023277"/>
    </source>
</evidence>
<feature type="binding site" evidence="14">
    <location>
        <position position="11"/>
    </location>
    <ligand>
        <name>Mg(2+)</name>
        <dbReference type="ChEBI" id="CHEBI:18420"/>
    </ligand>
</feature>
<dbReference type="NCBIfam" id="TIGR02009">
    <property type="entry name" value="PGMB-YQAB-SF"/>
    <property type="match status" value="1"/>
</dbReference>
<comment type="cofactor">
    <cofactor evidence="14">
        <name>Mg(2+)</name>
        <dbReference type="ChEBI" id="CHEBI:18420"/>
    </cofactor>
    <text evidence="14">Binds 2 magnesium ions per subunit.</text>
</comment>
<dbReference type="FunFam" id="1.10.150.240:FF:000010">
    <property type="entry name" value="Beta-phosphoglucomutase"/>
    <property type="match status" value="1"/>
</dbReference>
<dbReference type="EMBL" id="CP034346">
    <property type="protein sequence ID" value="AZS14399.1"/>
    <property type="molecule type" value="Genomic_DNA"/>
</dbReference>
<keyword evidence="7 16" id="KW-0413">Isomerase</keyword>
<dbReference type="SFLD" id="SFLDG01135">
    <property type="entry name" value="C1.5.6:_HAD__Beta-PGM__Phospha"/>
    <property type="match status" value="1"/>
</dbReference>
<evidence type="ECO:0000256" key="10">
    <source>
        <dbReference type="ARBA" id="ARBA00044968"/>
    </source>
</evidence>
<dbReference type="InterPro" id="IPR023198">
    <property type="entry name" value="PGP-like_dom2"/>
</dbReference>
<feature type="binding site" evidence="14">
    <location>
        <position position="171"/>
    </location>
    <ligand>
        <name>Mg(2+)</name>
        <dbReference type="ChEBI" id="CHEBI:18420"/>
    </ligand>
</feature>
<reference evidence="17" key="1">
    <citation type="submission" date="2018-12" db="EMBL/GenBank/DDBJ databases">
        <title>Complete genome sequence of Paenibacillus sp. MBLB1234.</title>
        <authorList>
            <person name="Nam Y.-D."/>
            <person name="Kang J."/>
            <person name="Chung W.-H."/>
            <person name="Park Y.S."/>
        </authorList>
    </citation>
    <scope>NUCLEOTIDE SEQUENCE [LARGE SCALE GENOMIC DNA]</scope>
    <source>
        <strain evidence="17">MBLB1234</strain>
    </source>
</reference>
<protein>
    <recommendedName>
        <fullName evidence="11">Beta-phosphoglucomutase</fullName>
        <ecNumber evidence="10">5.4.2.6</ecNumber>
    </recommendedName>
</protein>
<dbReference type="PANTHER" id="PTHR46193:SF18">
    <property type="entry name" value="HEXITOL PHOSPHATASE B"/>
    <property type="match status" value="1"/>
</dbReference>
<dbReference type="InterPro" id="IPR023214">
    <property type="entry name" value="HAD_sf"/>
</dbReference>
<feature type="binding site" evidence="13">
    <location>
        <position position="52"/>
    </location>
    <ligand>
        <name>substrate</name>
    </ligand>
</feature>
<dbReference type="InterPro" id="IPR051600">
    <property type="entry name" value="Beta-PGM-like"/>
</dbReference>
<dbReference type="EC" id="5.4.2.6" evidence="10"/>
<evidence type="ECO:0000256" key="15">
    <source>
        <dbReference type="PIRSR" id="PIRSR610972-4"/>
    </source>
</evidence>
<dbReference type="Proteomes" id="UP000270678">
    <property type="component" value="Chromosome"/>
</dbReference>
<name>A0A3Q9I7Q4_9BACL</name>
<keyword evidence="5 14" id="KW-0479">Metal-binding</keyword>
<dbReference type="Gene3D" id="1.10.150.240">
    <property type="entry name" value="Putative phosphatase, domain 2"/>
    <property type="match status" value="1"/>
</dbReference>